<dbReference type="EMBL" id="MN739353">
    <property type="protein sequence ID" value="QHT00245.1"/>
    <property type="molecule type" value="Genomic_DNA"/>
</dbReference>
<feature type="transmembrane region" description="Helical" evidence="1">
    <location>
        <begin position="12"/>
        <end position="30"/>
    </location>
</feature>
<feature type="transmembrane region" description="Helical" evidence="1">
    <location>
        <begin position="80"/>
        <end position="99"/>
    </location>
</feature>
<keyword evidence="1" id="KW-1133">Transmembrane helix</keyword>
<evidence type="ECO:0000313" key="2">
    <source>
        <dbReference type="EMBL" id="QHT00245.1"/>
    </source>
</evidence>
<evidence type="ECO:0000256" key="1">
    <source>
        <dbReference type="SAM" id="Phobius"/>
    </source>
</evidence>
<proteinExistence type="predicted"/>
<organism evidence="2">
    <name type="scientific">viral metagenome</name>
    <dbReference type="NCBI Taxonomy" id="1070528"/>
    <lineage>
        <taxon>unclassified sequences</taxon>
        <taxon>metagenomes</taxon>
        <taxon>organismal metagenomes</taxon>
    </lineage>
</organism>
<keyword evidence="1" id="KW-0472">Membrane</keyword>
<keyword evidence="1" id="KW-0812">Transmembrane</keyword>
<sequence length="142" mass="16598">MIDTTNMNKIKVFSFIFVSTFIWEHIGRISGYTIRPTYFIDTITIYLREFWTFVGKIIATISGFLVWLELEEIAVTLRIYFESFIKMMFSVFYVVEGYLSKAMEYANAGYVHLGFAILAITIIAFGPDLYAKYKKRRSNLTN</sequence>
<reference evidence="2" key="1">
    <citation type="journal article" date="2020" name="Nature">
        <title>Giant virus diversity and host interactions through global metagenomics.</title>
        <authorList>
            <person name="Schulz F."/>
            <person name="Roux S."/>
            <person name="Paez-Espino D."/>
            <person name="Jungbluth S."/>
            <person name="Walsh D.A."/>
            <person name="Denef V.J."/>
            <person name="McMahon K.D."/>
            <person name="Konstantinidis K.T."/>
            <person name="Eloe-Fadrosh E.A."/>
            <person name="Kyrpides N.C."/>
            <person name="Woyke T."/>
        </authorList>
    </citation>
    <scope>NUCLEOTIDE SEQUENCE</scope>
    <source>
        <strain evidence="2">GVMAG-M-3300020192-26</strain>
    </source>
</reference>
<protein>
    <submittedName>
        <fullName evidence="2">Uncharacterized protein</fullName>
    </submittedName>
</protein>
<name>A0A6C0C937_9ZZZZ</name>
<feature type="transmembrane region" description="Helical" evidence="1">
    <location>
        <begin position="111"/>
        <end position="131"/>
    </location>
</feature>
<dbReference type="AlphaFoldDB" id="A0A6C0C937"/>
<feature type="transmembrane region" description="Helical" evidence="1">
    <location>
        <begin position="50"/>
        <end position="68"/>
    </location>
</feature>
<accession>A0A6C0C937</accession>